<name>A0A1M4XKD4_9BACL</name>
<keyword evidence="1" id="KW-1133">Transmembrane helix</keyword>
<dbReference type="InterPro" id="IPR021359">
    <property type="entry name" value="DUF2812"/>
</dbReference>
<proteinExistence type="predicted"/>
<gene>
    <name evidence="2" type="ORF">SAMN05444392_10548</name>
</gene>
<keyword evidence="3" id="KW-1185">Reference proteome</keyword>
<feature type="transmembrane region" description="Helical" evidence="1">
    <location>
        <begin position="118"/>
        <end position="139"/>
    </location>
</feature>
<reference evidence="2 3" key="1">
    <citation type="submission" date="2016-11" db="EMBL/GenBank/DDBJ databases">
        <authorList>
            <person name="Jaros S."/>
            <person name="Januszkiewicz K."/>
            <person name="Wedrychowicz H."/>
        </authorList>
    </citation>
    <scope>NUCLEOTIDE SEQUENCE [LARGE SCALE GENOMIC DNA]</scope>
    <source>
        <strain evidence="2 3">DSM 44666</strain>
    </source>
</reference>
<dbReference type="Pfam" id="PF11193">
    <property type="entry name" value="DUF2812"/>
    <property type="match status" value="1"/>
</dbReference>
<dbReference type="Proteomes" id="UP000184476">
    <property type="component" value="Unassembled WGS sequence"/>
</dbReference>
<evidence type="ECO:0000313" key="2">
    <source>
        <dbReference type="EMBL" id="SHE93959.1"/>
    </source>
</evidence>
<feature type="transmembrane region" description="Helical" evidence="1">
    <location>
        <begin position="145"/>
        <end position="170"/>
    </location>
</feature>
<protein>
    <recommendedName>
        <fullName evidence="4">DUF2812 domain-containing protein</fullName>
    </recommendedName>
</protein>
<dbReference type="AlphaFoldDB" id="A0A1M4XKD4"/>
<keyword evidence="1" id="KW-0472">Membrane</keyword>
<sequence length="179" mass="20701">MSNTKYMINRGLAFSEEQDMRQLNEYAKQGWLLEGFAGGGFFFKLKKGTPQEVQYNLDYQVNVDEEYFAFFQEAGWKHICSTGHIHIFQAPINTKPIYSDQSTLIDKYEHVASFTGKYAFFSLLLTLLFGVLLKLSFMFQIPSVISYICIVLMLLSVVLLVFTGLPYLAYLRKRKKLLN</sequence>
<evidence type="ECO:0008006" key="4">
    <source>
        <dbReference type="Google" id="ProtNLM"/>
    </source>
</evidence>
<dbReference type="EMBL" id="FQVL01000005">
    <property type="protein sequence ID" value="SHE93959.1"/>
    <property type="molecule type" value="Genomic_DNA"/>
</dbReference>
<accession>A0A1M4XKD4</accession>
<dbReference type="STRING" id="112248.SAMN05444392_10548"/>
<dbReference type="OrthoDB" id="1928173at2"/>
<organism evidence="2 3">
    <name type="scientific">Seinonella peptonophila</name>
    <dbReference type="NCBI Taxonomy" id="112248"/>
    <lineage>
        <taxon>Bacteria</taxon>
        <taxon>Bacillati</taxon>
        <taxon>Bacillota</taxon>
        <taxon>Bacilli</taxon>
        <taxon>Bacillales</taxon>
        <taxon>Thermoactinomycetaceae</taxon>
        <taxon>Seinonella</taxon>
    </lineage>
</organism>
<evidence type="ECO:0000256" key="1">
    <source>
        <dbReference type="SAM" id="Phobius"/>
    </source>
</evidence>
<evidence type="ECO:0000313" key="3">
    <source>
        <dbReference type="Proteomes" id="UP000184476"/>
    </source>
</evidence>
<dbReference type="RefSeq" id="WP_073154674.1">
    <property type="nucleotide sequence ID" value="NZ_FQVL01000005.1"/>
</dbReference>
<keyword evidence="1" id="KW-0812">Transmembrane</keyword>